<evidence type="ECO:0000259" key="4">
    <source>
        <dbReference type="PROSITE" id="PS50995"/>
    </source>
</evidence>
<dbReference type="PANTHER" id="PTHR33164">
    <property type="entry name" value="TRANSCRIPTIONAL REGULATOR, MARR FAMILY"/>
    <property type="match status" value="1"/>
</dbReference>
<dbReference type="SMART" id="SM00347">
    <property type="entry name" value="HTH_MARR"/>
    <property type="match status" value="1"/>
</dbReference>
<organism evidence="5 6">
    <name type="scientific">Kitasatospora arboriphila</name>
    <dbReference type="NCBI Taxonomy" id="258052"/>
    <lineage>
        <taxon>Bacteria</taxon>
        <taxon>Bacillati</taxon>
        <taxon>Actinomycetota</taxon>
        <taxon>Actinomycetes</taxon>
        <taxon>Kitasatosporales</taxon>
        <taxon>Streptomycetaceae</taxon>
        <taxon>Kitasatospora</taxon>
    </lineage>
</organism>
<evidence type="ECO:0000313" key="5">
    <source>
        <dbReference type="EMBL" id="GAA1070356.1"/>
    </source>
</evidence>
<gene>
    <name evidence="5" type="ORF">GCM10009663_06130</name>
</gene>
<dbReference type="PROSITE" id="PS50995">
    <property type="entry name" value="HTH_MARR_2"/>
    <property type="match status" value="1"/>
</dbReference>
<dbReference type="InterPro" id="IPR039422">
    <property type="entry name" value="MarR/SlyA-like"/>
</dbReference>
<dbReference type="SUPFAM" id="SSF46785">
    <property type="entry name" value="Winged helix' DNA-binding domain"/>
    <property type="match status" value="1"/>
</dbReference>
<proteinExistence type="predicted"/>
<accession>A0ABP4DT61</accession>
<dbReference type="Gene3D" id="1.10.10.10">
    <property type="entry name" value="Winged helix-like DNA-binding domain superfamily/Winged helix DNA-binding domain"/>
    <property type="match status" value="1"/>
</dbReference>
<dbReference type="InterPro" id="IPR023187">
    <property type="entry name" value="Tscrpt_reg_MarR-type_CS"/>
</dbReference>
<evidence type="ECO:0000256" key="3">
    <source>
        <dbReference type="ARBA" id="ARBA00023163"/>
    </source>
</evidence>
<comment type="caution">
    <text evidence="5">The sequence shown here is derived from an EMBL/GenBank/DDBJ whole genome shotgun (WGS) entry which is preliminary data.</text>
</comment>
<keyword evidence="2" id="KW-0238">DNA-binding</keyword>
<protein>
    <submittedName>
        <fullName evidence="5">MarR family transcriptional regulator</fullName>
    </submittedName>
</protein>
<dbReference type="InterPro" id="IPR000835">
    <property type="entry name" value="HTH_MarR-typ"/>
</dbReference>
<sequence length="120" mass="13645">MFEWRDVLARHAAVSCALDRTLGEQFGLGMSEFEVLERLWEDELRVGPGKLRVQEIAQTVHLSQSALSRLIGRLEKDGLVARVMCELDRRGIFVALTDEGRARYQEAQPIHREVLARTLG</sequence>
<name>A0ABP4DT61_9ACTN</name>
<evidence type="ECO:0000256" key="2">
    <source>
        <dbReference type="ARBA" id="ARBA00023125"/>
    </source>
</evidence>
<dbReference type="Proteomes" id="UP001499987">
    <property type="component" value="Unassembled WGS sequence"/>
</dbReference>
<dbReference type="InterPro" id="IPR036390">
    <property type="entry name" value="WH_DNA-bd_sf"/>
</dbReference>
<dbReference type="PANTHER" id="PTHR33164:SF99">
    <property type="entry name" value="MARR FAMILY REGULATORY PROTEIN"/>
    <property type="match status" value="1"/>
</dbReference>
<evidence type="ECO:0000313" key="6">
    <source>
        <dbReference type="Proteomes" id="UP001499987"/>
    </source>
</evidence>
<dbReference type="Pfam" id="PF12802">
    <property type="entry name" value="MarR_2"/>
    <property type="match status" value="1"/>
</dbReference>
<dbReference type="PRINTS" id="PR00598">
    <property type="entry name" value="HTHMARR"/>
</dbReference>
<dbReference type="PROSITE" id="PS01117">
    <property type="entry name" value="HTH_MARR_1"/>
    <property type="match status" value="1"/>
</dbReference>
<keyword evidence="1" id="KW-0805">Transcription regulation</keyword>
<keyword evidence="3" id="KW-0804">Transcription</keyword>
<keyword evidence="6" id="KW-1185">Reference proteome</keyword>
<dbReference type="InterPro" id="IPR036388">
    <property type="entry name" value="WH-like_DNA-bd_sf"/>
</dbReference>
<feature type="domain" description="HTH marR-type" evidence="4">
    <location>
        <begin position="1"/>
        <end position="120"/>
    </location>
</feature>
<dbReference type="EMBL" id="BAAALD010000003">
    <property type="protein sequence ID" value="GAA1070356.1"/>
    <property type="molecule type" value="Genomic_DNA"/>
</dbReference>
<evidence type="ECO:0000256" key="1">
    <source>
        <dbReference type="ARBA" id="ARBA00023015"/>
    </source>
</evidence>
<reference evidence="6" key="1">
    <citation type="journal article" date="2019" name="Int. J. Syst. Evol. Microbiol.">
        <title>The Global Catalogue of Microorganisms (GCM) 10K type strain sequencing project: providing services to taxonomists for standard genome sequencing and annotation.</title>
        <authorList>
            <consortium name="The Broad Institute Genomics Platform"/>
            <consortium name="The Broad Institute Genome Sequencing Center for Infectious Disease"/>
            <person name="Wu L."/>
            <person name="Ma J."/>
        </authorList>
    </citation>
    <scope>NUCLEOTIDE SEQUENCE [LARGE SCALE GENOMIC DNA]</scope>
    <source>
        <strain evidence="6">JCM 13002</strain>
    </source>
</reference>